<feature type="domain" description="Methyltransferase" evidence="2">
    <location>
        <begin position="71"/>
        <end position="165"/>
    </location>
</feature>
<dbReference type="GO" id="GO:0008168">
    <property type="term" value="F:methyltransferase activity"/>
    <property type="evidence" value="ECO:0007669"/>
    <property type="project" value="UniProtKB-KW"/>
</dbReference>
<dbReference type="InterPro" id="IPR029063">
    <property type="entry name" value="SAM-dependent_MTases_sf"/>
</dbReference>
<organism evidence="3">
    <name type="scientific">Candidatus Electrothrix aestuarii</name>
    <dbReference type="NCBI Taxonomy" id="3062594"/>
    <lineage>
        <taxon>Bacteria</taxon>
        <taxon>Pseudomonadati</taxon>
        <taxon>Thermodesulfobacteriota</taxon>
        <taxon>Desulfobulbia</taxon>
        <taxon>Desulfobulbales</taxon>
        <taxon>Desulfobulbaceae</taxon>
        <taxon>Candidatus Electrothrix</taxon>
    </lineage>
</organism>
<keyword evidence="3" id="KW-0489">Methyltransferase</keyword>
<dbReference type="Pfam" id="PF13649">
    <property type="entry name" value="Methyltransf_25"/>
    <property type="match status" value="1"/>
</dbReference>
<name>A0AAU8LZZ0_9BACT</name>
<dbReference type="GO" id="GO:0032259">
    <property type="term" value="P:methylation"/>
    <property type="evidence" value="ECO:0007669"/>
    <property type="project" value="UniProtKB-KW"/>
</dbReference>
<dbReference type="InterPro" id="IPR041698">
    <property type="entry name" value="Methyltransf_25"/>
</dbReference>
<proteinExistence type="predicted"/>
<evidence type="ECO:0000256" key="1">
    <source>
        <dbReference type="ARBA" id="ARBA00022679"/>
    </source>
</evidence>
<dbReference type="EC" id="2.1.1.-" evidence="3"/>
<dbReference type="KEGG" id="eaj:Q3M24_06875"/>
<dbReference type="CDD" id="cd02440">
    <property type="entry name" value="AdoMet_MTases"/>
    <property type="match status" value="1"/>
</dbReference>
<evidence type="ECO:0000313" key="3">
    <source>
        <dbReference type="EMBL" id="XCN74463.1"/>
    </source>
</evidence>
<reference evidence="3" key="1">
    <citation type="journal article" date="2024" name="Syst. Appl. Microbiol.">
        <title>First single-strain enrichments of Electrothrix cable bacteria, description of E. aestuarii sp. nov. and E. rattekaaiensis sp. nov., and proposal of a cable bacteria taxonomy following the rules of the SeqCode.</title>
        <authorList>
            <person name="Plum-Jensen L.E."/>
            <person name="Schramm A."/>
            <person name="Marshall I.P.G."/>
        </authorList>
    </citation>
    <scope>NUCLEOTIDE SEQUENCE</scope>
    <source>
        <strain evidence="3">Rat1</strain>
    </source>
</reference>
<sequence>MFEELEKINQRPEPFQYYTASDLWTDEHTSKQMLSYHLNEAIDVSSRNAEFIRRSVDWIAAQFNIGKDTRIADFGCGPGLYAAALAKHGAKVTGIDFSKRSIDYAKEVADREQLNINYLNQNYLKFEPEEQFDLVVMIMCDFCVLSPTQRKMLLSKFHNMLQPGGSVLLDVNSLSAFEQREESATYELNQLNGFWSPNKYYGFVNTFKYDDEKVILDKYTIIEPERTREVYNWFQHFTPEDLENEFVAAGFSIKGLYSDVAGRGYDQKSSEFAVIARKA</sequence>
<gene>
    <name evidence="3" type="ORF">Q3M24_06875</name>
</gene>
<dbReference type="PANTHER" id="PTHR43861">
    <property type="entry name" value="TRANS-ACONITATE 2-METHYLTRANSFERASE-RELATED"/>
    <property type="match status" value="1"/>
</dbReference>
<protein>
    <submittedName>
        <fullName evidence="3">Class I SAM-dependent methyltransferase</fullName>
        <ecNumber evidence="3">2.1.1.-</ecNumber>
    </submittedName>
</protein>
<evidence type="ECO:0000259" key="2">
    <source>
        <dbReference type="Pfam" id="PF13649"/>
    </source>
</evidence>
<dbReference type="SUPFAM" id="SSF53335">
    <property type="entry name" value="S-adenosyl-L-methionine-dependent methyltransferases"/>
    <property type="match status" value="1"/>
</dbReference>
<dbReference type="Gene3D" id="3.40.50.150">
    <property type="entry name" value="Vaccinia Virus protein VP39"/>
    <property type="match status" value="1"/>
</dbReference>
<dbReference type="AlphaFoldDB" id="A0AAU8LZZ0"/>
<reference evidence="3" key="2">
    <citation type="submission" date="2024-06" db="EMBL/GenBank/DDBJ databases">
        <authorList>
            <person name="Plum-Jensen L.E."/>
            <person name="Schramm A."/>
            <person name="Marshall I.P.G."/>
        </authorList>
    </citation>
    <scope>NUCLEOTIDE SEQUENCE</scope>
    <source>
        <strain evidence="3">Rat1</strain>
    </source>
</reference>
<accession>A0AAU8LZZ0</accession>
<dbReference type="EMBL" id="CP159373">
    <property type="protein sequence ID" value="XCN74463.1"/>
    <property type="molecule type" value="Genomic_DNA"/>
</dbReference>
<keyword evidence="1 3" id="KW-0808">Transferase</keyword>